<evidence type="ECO:0000256" key="4">
    <source>
        <dbReference type="ARBA" id="ARBA00023163"/>
    </source>
</evidence>
<dbReference type="OrthoDB" id="71302at2759"/>
<sequence length="79" mass="8707">AAGGFLFVVNCVSGNLLYVSDSITPVLKQAQTDWENRPIYELIHPDDEKKIKDQLCIDPADSGRILDLKTGSVRKESSS</sequence>
<name>A0A7D9KI64_PARCT</name>
<evidence type="ECO:0000313" key="7">
    <source>
        <dbReference type="Proteomes" id="UP001152795"/>
    </source>
</evidence>
<keyword evidence="5" id="KW-0539">Nucleus</keyword>
<gene>
    <name evidence="6" type="ORF">PACLA_8A066253</name>
</gene>
<evidence type="ECO:0000256" key="1">
    <source>
        <dbReference type="ARBA" id="ARBA00004123"/>
    </source>
</evidence>
<dbReference type="InterPro" id="IPR035965">
    <property type="entry name" value="PAS-like_dom_sf"/>
</dbReference>
<dbReference type="GO" id="GO:0003677">
    <property type="term" value="F:DNA binding"/>
    <property type="evidence" value="ECO:0007669"/>
    <property type="project" value="UniProtKB-KW"/>
</dbReference>
<evidence type="ECO:0000256" key="3">
    <source>
        <dbReference type="ARBA" id="ARBA00023125"/>
    </source>
</evidence>
<dbReference type="Gene3D" id="3.30.450.20">
    <property type="entry name" value="PAS domain"/>
    <property type="match status" value="1"/>
</dbReference>
<dbReference type="Proteomes" id="UP001152795">
    <property type="component" value="Unassembled WGS sequence"/>
</dbReference>
<dbReference type="PRINTS" id="PR00785">
    <property type="entry name" value="NCTRNSLOCATR"/>
</dbReference>
<dbReference type="InterPro" id="IPR013767">
    <property type="entry name" value="PAS_fold"/>
</dbReference>
<dbReference type="GO" id="GO:0005634">
    <property type="term" value="C:nucleus"/>
    <property type="evidence" value="ECO:0007669"/>
    <property type="project" value="UniProtKB-SubCell"/>
</dbReference>
<evidence type="ECO:0000313" key="6">
    <source>
        <dbReference type="EMBL" id="CAB4045159.1"/>
    </source>
</evidence>
<dbReference type="InterPro" id="IPR000014">
    <property type="entry name" value="PAS"/>
</dbReference>
<dbReference type="AlphaFoldDB" id="A0A7D9KI64"/>
<reference evidence="6" key="1">
    <citation type="submission" date="2020-04" db="EMBL/GenBank/DDBJ databases">
        <authorList>
            <person name="Alioto T."/>
            <person name="Alioto T."/>
            <person name="Gomez Garrido J."/>
        </authorList>
    </citation>
    <scope>NUCLEOTIDE SEQUENCE</scope>
    <source>
        <strain evidence="6">A484AB</strain>
    </source>
</reference>
<proteinExistence type="predicted"/>
<dbReference type="InterPro" id="IPR050933">
    <property type="entry name" value="Circadian_TF"/>
</dbReference>
<dbReference type="GO" id="GO:0005667">
    <property type="term" value="C:transcription regulator complex"/>
    <property type="evidence" value="ECO:0007669"/>
    <property type="project" value="InterPro"/>
</dbReference>
<dbReference type="EMBL" id="CACRXK020037909">
    <property type="protein sequence ID" value="CAB4045159.1"/>
    <property type="molecule type" value="Genomic_DNA"/>
</dbReference>
<dbReference type="PANTHER" id="PTHR23042">
    <property type="entry name" value="CIRCADIAN PROTEIN CLOCK/ARNT/BMAL/PAS"/>
    <property type="match status" value="1"/>
</dbReference>
<accession>A0A7D9KI64</accession>
<keyword evidence="3" id="KW-0238">DNA-binding</keyword>
<comment type="caution">
    <text evidence="6">The sequence shown here is derived from an EMBL/GenBank/DDBJ whole genome shotgun (WGS) entry which is preliminary data.</text>
</comment>
<keyword evidence="4" id="KW-0804">Transcription</keyword>
<dbReference type="GO" id="GO:0005737">
    <property type="term" value="C:cytoplasm"/>
    <property type="evidence" value="ECO:0007669"/>
    <property type="project" value="InterPro"/>
</dbReference>
<feature type="non-terminal residue" evidence="6">
    <location>
        <position position="1"/>
    </location>
</feature>
<dbReference type="Pfam" id="PF00989">
    <property type="entry name" value="PAS"/>
    <property type="match status" value="1"/>
</dbReference>
<dbReference type="InterPro" id="IPR001067">
    <property type="entry name" value="Nuc_translocat"/>
</dbReference>
<dbReference type="PROSITE" id="PS50112">
    <property type="entry name" value="PAS"/>
    <property type="match status" value="1"/>
</dbReference>
<keyword evidence="7" id="KW-1185">Reference proteome</keyword>
<feature type="non-terminal residue" evidence="6">
    <location>
        <position position="79"/>
    </location>
</feature>
<organism evidence="6 7">
    <name type="scientific">Paramuricea clavata</name>
    <name type="common">Red gorgonian</name>
    <name type="synonym">Violescent sea-whip</name>
    <dbReference type="NCBI Taxonomy" id="317549"/>
    <lineage>
        <taxon>Eukaryota</taxon>
        <taxon>Metazoa</taxon>
        <taxon>Cnidaria</taxon>
        <taxon>Anthozoa</taxon>
        <taxon>Octocorallia</taxon>
        <taxon>Malacalcyonacea</taxon>
        <taxon>Plexauridae</taxon>
        <taxon>Paramuricea</taxon>
    </lineage>
</organism>
<keyword evidence="2" id="KW-0805">Transcription regulation</keyword>
<dbReference type="SUPFAM" id="SSF55785">
    <property type="entry name" value="PYP-like sensor domain (PAS domain)"/>
    <property type="match status" value="1"/>
</dbReference>
<dbReference type="GO" id="GO:0003700">
    <property type="term" value="F:DNA-binding transcription factor activity"/>
    <property type="evidence" value="ECO:0007669"/>
    <property type="project" value="InterPro"/>
</dbReference>
<evidence type="ECO:0000256" key="5">
    <source>
        <dbReference type="ARBA" id="ARBA00023242"/>
    </source>
</evidence>
<evidence type="ECO:0000256" key="2">
    <source>
        <dbReference type="ARBA" id="ARBA00023015"/>
    </source>
</evidence>
<comment type="subcellular location">
    <subcellularLocation>
        <location evidence="1">Nucleus</location>
    </subcellularLocation>
</comment>
<protein>
    <submittedName>
        <fullName evidence="6">AHA-1, partial</fullName>
    </submittedName>
</protein>
<dbReference type="CDD" id="cd00130">
    <property type="entry name" value="PAS"/>
    <property type="match status" value="1"/>
</dbReference>